<dbReference type="Gene3D" id="6.20.250.60">
    <property type="match status" value="1"/>
</dbReference>
<dbReference type="InterPro" id="IPR014756">
    <property type="entry name" value="Ig_E-set"/>
</dbReference>
<dbReference type="GO" id="GO:0007165">
    <property type="term" value="P:signal transduction"/>
    <property type="evidence" value="ECO:0007669"/>
    <property type="project" value="TreeGrafter"/>
</dbReference>
<evidence type="ECO:0000313" key="4">
    <source>
        <dbReference type="Proteomes" id="UP000007350"/>
    </source>
</evidence>
<dbReference type="Pfam" id="PF16561">
    <property type="entry name" value="AMPK1_CBM"/>
    <property type="match status" value="1"/>
</dbReference>
<dbReference type="InterPro" id="IPR050827">
    <property type="entry name" value="CRP1_MDG1_kinase"/>
</dbReference>
<dbReference type="GO" id="GO:0005737">
    <property type="term" value="C:cytoplasm"/>
    <property type="evidence" value="ECO:0007669"/>
    <property type="project" value="TreeGrafter"/>
</dbReference>
<reference evidence="3 4" key="1">
    <citation type="journal article" date="2012" name="BMC Genomics">
        <title>Comparative genomic analysis of human infective Trypanosoma cruzi lineages with the bat-restricted subspecies T. cruzi marinkellei.</title>
        <authorList>
            <person name="Franzen O."/>
            <person name="Talavera-Lopez C."/>
            <person name="Ochaya S."/>
            <person name="Butler C.E."/>
            <person name="Messenger L.A."/>
            <person name="Lewis M.D."/>
            <person name="Llewellyn M.S."/>
            <person name="Marinkelle C.J."/>
            <person name="Tyler K.M."/>
            <person name="Miles M.A."/>
            <person name="Andersson B."/>
        </authorList>
    </citation>
    <scope>NUCLEOTIDE SEQUENCE [LARGE SCALE GENOMIC DNA]</scope>
    <source>
        <strain evidence="3 4">B7</strain>
    </source>
</reference>
<comment type="caution">
    <text evidence="3">The sequence shown here is derived from an EMBL/GenBank/DDBJ whole genome shotgun (WGS) entry which is preliminary data.</text>
</comment>
<dbReference type="InterPro" id="IPR037256">
    <property type="entry name" value="ASC_dom_sf"/>
</dbReference>
<protein>
    <recommendedName>
        <fullName evidence="2">Association with the SNF1 complex (ASC) domain-containing protein</fullName>
    </recommendedName>
</protein>
<evidence type="ECO:0000313" key="3">
    <source>
        <dbReference type="EMBL" id="EKF26974.1"/>
    </source>
</evidence>
<dbReference type="EMBL" id="AHKC01019555">
    <property type="protein sequence ID" value="EKF26974.1"/>
    <property type="molecule type" value="Genomic_DNA"/>
</dbReference>
<dbReference type="Gene3D" id="2.60.40.10">
    <property type="entry name" value="Immunoglobulins"/>
    <property type="match status" value="1"/>
</dbReference>
<dbReference type="SUPFAM" id="SSF81296">
    <property type="entry name" value="E set domains"/>
    <property type="match status" value="1"/>
</dbReference>
<dbReference type="Pfam" id="PF04739">
    <property type="entry name" value="AMPKBI"/>
    <property type="match status" value="1"/>
</dbReference>
<dbReference type="PANTHER" id="PTHR10343:SF84">
    <property type="entry name" value="5'-AMP-ACTIVATED PROTEIN KINASE SUBUNIT BETA-1"/>
    <property type="match status" value="1"/>
</dbReference>
<keyword evidence="4" id="KW-1185">Reference proteome</keyword>
<dbReference type="SUPFAM" id="SSF160219">
    <property type="entry name" value="AMPKBI-like"/>
    <property type="match status" value="1"/>
</dbReference>
<proteinExistence type="inferred from homology"/>
<feature type="domain" description="Association with the SNF1 complex (ASC)" evidence="2">
    <location>
        <begin position="188"/>
        <end position="312"/>
    </location>
</feature>
<dbReference type="PANTHER" id="PTHR10343">
    <property type="entry name" value="5'-AMP-ACTIVATED PROTEIN KINASE , BETA SUBUNIT"/>
    <property type="match status" value="1"/>
</dbReference>
<comment type="similarity">
    <text evidence="1">Belongs to the 5'-AMP-activated protein kinase beta subunit family.</text>
</comment>
<dbReference type="InterPro" id="IPR032640">
    <property type="entry name" value="AMPK1_CBM"/>
</dbReference>
<sequence>MGQQNARDSKLLRREVRVDTTPVVGDANHRGTSGGQKIGSRYATMRENILQQPAQYRDPMTEVTLTSSGGTAVRRDGTQAVGSTTTTTTTNAAAAAAPSAEALAKQKKYPVVLRYADKDAKQLLTKKQNVYVTVETLGWRPVQMAPSEDSFYAILELTPGSHRYRFLVQDKEVVDSTQAIAEPPNEGSKDPPANILQLNEVLLMTKEDEEIIDDGEGWGQNHEMFVETRNYPPIAPVHLRYTPLNTPPTAVRCTRDGFISSAGEIMSPENLPLPLNVTINHVYFQRREDHSVMGLTTRYCNKYTTVVYYSKMGSPNG</sequence>
<dbReference type="OrthoDB" id="531008at2759"/>
<name>K2MMS2_TRYCR</name>
<dbReference type="GO" id="GO:0005634">
    <property type="term" value="C:nucleus"/>
    <property type="evidence" value="ECO:0007669"/>
    <property type="project" value="TreeGrafter"/>
</dbReference>
<dbReference type="InterPro" id="IPR013783">
    <property type="entry name" value="Ig-like_fold"/>
</dbReference>
<dbReference type="InterPro" id="IPR006828">
    <property type="entry name" value="ASC_dom"/>
</dbReference>
<gene>
    <name evidence="3" type="ORF">MOQ_009315</name>
</gene>
<evidence type="ECO:0000259" key="2">
    <source>
        <dbReference type="SMART" id="SM01010"/>
    </source>
</evidence>
<dbReference type="SMART" id="SM01010">
    <property type="entry name" value="AMPKBI"/>
    <property type="match status" value="1"/>
</dbReference>
<accession>K2MMS2</accession>
<evidence type="ECO:0000256" key="1">
    <source>
        <dbReference type="ARBA" id="ARBA00010926"/>
    </source>
</evidence>
<dbReference type="Proteomes" id="UP000007350">
    <property type="component" value="Unassembled WGS sequence"/>
</dbReference>
<dbReference type="AlphaFoldDB" id="K2MMS2"/>
<dbReference type="GO" id="GO:0031588">
    <property type="term" value="C:nucleotide-activated protein kinase complex"/>
    <property type="evidence" value="ECO:0007669"/>
    <property type="project" value="TreeGrafter"/>
</dbReference>
<dbReference type="CDD" id="cd02859">
    <property type="entry name" value="E_set_AMPKbeta_like_N"/>
    <property type="match status" value="1"/>
</dbReference>
<dbReference type="GO" id="GO:0019901">
    <property type="term" value="F:protein kinase binding"/>
    <property type="evidence" value="ECO:0007669"/>
    <property type="project" value="TreeGrafter"/>
</dbReference>
<organism evidence="3 4">
    <name type="scientific">Trypanosoma cruzi marinkellei</name>
    <dbReference type="NCBI Taxonomy" id="85056"/>
    <lineage>
        <taxon>Eukaryota</taxon>
        <taxon>Discoba</taxon>
        <taxon>Euglenozoa</taxon>
        <taxon>Kinetoplastea</taxon>
        <taxon>Metakinetoplastina</taxon>
        <taxon>Trypanosomatida</taxon>
        <taxon>Trypanosomatidae</taxon>
        <taxon>Trypanosoma</taxon>
        <taxon>Schizotrypanum</taxon>
    </lineage>
</organism>